<keyword evidence="1" id="KW-0732">Signal</keyword>
<keyword evidence="3" id="KW-1185">Reference proteome</keyword>
<protein>
    <submittedName>
        <fullName evidence="2">Phosphoglycerate mutase</fullName>
    </submittedName>
</protein>
<dbReference type="SMART" id="SM00855">
    <property type="entry name" value="PGAM"/>
    <property type="match status" value="1"/>
</dbReference>
<dbReference type="AlphaFoldDB" id="A0AAQ3M881"/>
<feature type="chain" id="PRO_5043046641" evidence="1">
    <location>
        <begin position="21"/>
        <end position="401"/>
    </location>
</feature>
<dbReference type="SUPFAM" id="SSF53254">
    <property type="entry name" value="Phosphoglycerate mutase-like"/>
    <property type="match status" value="1"/>
</dbReference>
<evidence type="ECO:0000313" key="3">
    <source>
        <dbReference type="Proteomes" id="UP001303373"/>
    </source>
</evidence>
<dbReference type="InterPro" id="IPR050275">
    <property type="entry name" value="PGM_Phosphatase"/>
</dbReference>
<proteinExistence type="predicted"/>
<dbReference type="InterPro" id="IPR013078">
    <property type="entry name" value="His_Pase_superF_clade-1"/>
</dbReference>
<dbReference type="EMBL" id="CP138589">
    <property type="protein sequence ID" value="WPH03189.1"/>
    <property type="molecule type" value="Genomic_DNA"/>
</dbReference>
<dbReference type="Pfam" id="PF00300">
    <property type="entry name" value="His_Phos_1"/>
    <property type="match status" value="1"/>
</dbReference>
<sequence>MLSPATLATSVAVLASSVQAASSTYIKYSTVTGYFLQDVPTTNASTFDYTATNFGLINRTYPATDGLSADLTQWQRFERQVEALNAAADLNTVYKVLFMGRHGEGFHNAAETYYGTPAWNCYWAELNGNGTVTWADADLTVNGIAQAQKANNFWKHELAIQHIPAPQSYYVSPLTRCLRTANITFSGLELPIYYPFVPTIKELFREGISIHTCDHRRNKTYIHDLFPTWNFEKGFKENDDYWNGVTAETSAAQDVRSKKVLDSVFTSDDHTWLSITSHSGEIGSILRVLGHQTFSLSTGAVIPVLVKGRNPEFLSASDAPAATSAPYTTSTHCSSPPLSSISGVGQGCVCSSGVNVTTPLITLSSAPTSCTATSSKRKHTHITVTTAAYSHHTSNTYGYHS</sequence>
<reference evidence="2 3" key="1">
    <citation type="submission" date="2023-11" db="EMBL/GenBank/DDBJ databases">
        <title>An acidophilic fungus is an integral part of prey digestion in a carnivorous sundew plant.</title>
        <authorList>
            <person name="Tsai I.J."/>
        </authorList>
    </citation>
    <scope>NUCLEOTIDE SEQUENCE [LARGE SCALE GENOMIC DNA]</scope>
    <source>
        <strain evidence="2">169a</strain>
    </source>
</reference>
<dbReference type="GO" id="GO:0016791">
    <property type="term" value="F:phosphatase activity"/>
    <property type="evidence" value="ECO:0007669"/>
    <property type="project" value="TreeGrafter"/>
</dbReference>
<dbReference type="CDD" id="cd07067">
    <property type="entry name" value="HP_PGM_like"/>
    <property type="match status" value="1"/>
</dbReference>
<evidence type="ECO:0000313" key="2">
    <source>
        <dbReference type="EMBL" id="WPH03189.1"/>
    </source>
</evidence>
<dbReference type="Gene3D" id="3.40.50.1240">
    <property type="entry name" value="Phosphoglycerate mutase-like"/>
    <property type="match status" value="1"/>
</dbReference>
<gene>
    <name evidence="2" type="ORF">R9X50_00606500</name>
</gene>
<dbReference type="Proteomes" id="UP001303373">
    <property type="component" value="Chromosome 10"/>
</dbReference>
<evidence type="ECO:0000256" key="1">
    <source>
        <dbReference type="SAM" id="SignalP"/>
    </source>
</evidence>
<dbReference type="InterPro" id="IPR029033">
    <property type="entry name" value="His_PPase_superfam"/>
</dbReference>
<dbReference type="GO" id="GO:0005737">
    <property type="term" value="C:cytoplasm"/>
    <property type="evidence" value="ECO:0007669"/>
    <property type="project" value="TreeGrafter"/>
</dbReference>
<organism evidence="2 3">
    <name type="scientific">Acrodontium crateriforme</name>
    <dbReference type="NCBI Taxonomy" id="150365"/>
    <lineage>
        <taxon>Eukaryota</taxon>
        <taxon>Fungi</taxon>
        <taxon>Dikarya</taxon>
        <taxon>Ascomycota</taxon>
        <taxon>Pezizomycotina</taxon>
        <taxon>Dothideomycetes</taxon>
        <taxon>Dothideomycetidae</taxon>
        <taxon>Mycosphaerellales</taxon>
        <taxon>Teratosphaeriaceae</taxon>
        <taxon>Acrodontium</taxon>
    </lineage>
</organism>
<name>A0AAQ3M881_9PEZI</name>
<accession>A0AAQ3M881</accession>
<feature type="signal peptide" evidence="1">
    <location>
        <begin position="1"/>
        <end position="20"/>
    </location>
</feature>
<dbReference type="PANTHER" id="PTHR48100:SF32">
    <property type="entry name" value="ANCHORED PROTEIN, PUTATIVE (AFU_ORTHOLOGUE AFUA_1G10590)-RELATED"/>
    <property type="match status" value="1"/>
</dbReference>
<dbReference type="PANTHER" id="PTHR48100">
    <property type="entry name" value="BROAD-SPECIFICITY PHOSPHATASE YOR283W-RELATED"/>
    <property type="match status" value="1"/>
</dbReference>